<dbReference type="Proteomes" id="UP000604046">
    <property type="component" value="Unassembled WGS sequence"/>
</dbReference>
<comment type="caution">
    <text evidence="2">The sequence shown here is derived from an EMBL/GenBank/DDBJ whole genome shotgun (WGS) entry which is preliminary data.</text>
</comment>
<evidence type="ECO:0000313" key="3">
    <source>
        <dbReference type="Proteomes" id="UP000604046"/>
    </source>
</evidence>
<dbReference type="EMBL" id="CAJNDS010001891">
    <property type="protein sequence ID" value="CAE7287907.1"/>
    <property type="molecule type" value="Genomic_DNA"/>
</dbReference>
<evidence type="ECO:0000256" key="1">
    <source>
        <dbReference type="SAM" id="Phobius"/>
    </source>
</evidence>
<keyword evidence="1" id="KW-0812">Transmembrane</keyword>
<keyword evidence="3" id="KW-1185">Reference proteome</keyword>
<accession>A0A812NAQ6</accession>
<name>A0A812NAQ6_9DINO</name>
<proteinExistence type="predicted"/>
<keyword evidence="1" id="KW-0472">Membrane</keyword>
<evidence type="ECO:0000313" key="2">
    <source>
        <dbReference type="EMBL" id="CAE7287907.1"/>
    </source>
</evidence>
<dbReference type="OrthoDB" id="446150at2759"/>
<dbReference type="AlphaFoldDB" id="A0A812NAQ6"/>
<reference evidence="2" key="1">
    <citation type="submission" date="2021-02" db="EMBL/GenBank/DDBJ databases">
        <authorList>
            <person name="Dougan E. K."/>
            <person name="Rhodes N."/>
            <person name="Thang M."/>
            <person name="Chan C."/>
        </authorList>
    </citation>
    <scope>NUCLEOTIDE SEQUENCE</scope>
</reference>
<sequence>MQGAQTAYRWALGLIAKITARVVHQGSTIVMKAINTNEKLALKKAISVSPRVERAKQLLEITVGTQSISPLYWAIESGSLLCAEAMIEDLMTIRADRDVYYFGFDALFTRHRDVINKLCMSAPFLLNTLLDGLVWRSRLTSRGLRRVNYYVKYLVQELDGSPSQALQWLVEYNDPKVIRHDAVSLVSDVMWARFAQYRFIAGRLYLLVAVLLFVTSQSILFRRDGKDSLEENVVVLLCRALIYTLSLGALLKNHLKSLAADCSQKDFVRVCGLPLPQYLCHPRELSSMALVCVLLTMLSLEPIIWCGLFSIDKAPAVNDGTEVGREMQIGIVVEVGEAICLAGPMGEGCEEEALRAATTALTSLAAWLSALAEELALEELADQEEVEA</sequence>
<feature type="transmembrane region" description="Helical" evidence="1">
    <location>
        <begin position="200"/>
        <end position="221"/>
    </location>
</feature>
<feature type="transmembrane region" description="Helical" evidence="1">
    <location>
        <begin position="285"/>
        <end position="305"/>
    </location>
</feature>
<gene>
    <name evidence="2" type="primary">RUB1</name>
    <name evidence="2" type="ORF">SNAT2548_LOCUS15215</name>
</gene>
<keyword evidence="1" id="KW-1133">Transmembrane helix</keyword>
<protein>
    <submittedName>
        <fullName evidence="2">RUB1 protein</fullName>
    </submittedName>
</protein>
<organism evidence="2 3">
    <name type="scientific">Symbiodinium natans</name>
    <dbReference type="NCBI Taxonomy" id="878477"/>
    <lineage>
        <taxon>Eukaryota</taxon>
        <taxon>Sar</taxon>
        <taxon>Alveolata</taxon>
        <taxon>Dinophyceae</taxon>
        <taxon>Suessiales</taxon>
        <taxon>Symbiodiniaceae</taxon>
        <taxon>Symbiodinium</taxon>
    </lineage>
</organism>